<comment type="caution">
    <text evidence="5">The sequence shown here is derived from an EMBL/GenBank/DDBJ whole genome shotgun (WGS) entry which is preliminary data.</text>
</comment>
<gene>
    <name evidence="5" type="ORF">HMPREF1534_01726</name>
</gene>
<dbReference type="AlphaFoldDB" id="U6RGW0"/>
<organism evidence="5 6">
    <name type="scientific">Phocaeicola massiliensis B84634 = Timone 84634 = DSM 17679 = JCM 13223</name>
    <dbReference type="NCBI Taxonomy" id="1121098"/>
    <lineage>
        <taxon>Bacteria</taxon>
        <taxon>Pseudomonadati</taxon>
        <taxon>Bacteroidota</taxon>
        <taxon>Bacteroidia</taxon>
        <taxon>Bacteroidales</taxon>
        <taxon>Bacteroidaceae</taxon>
        <taxon>Phocaeicola</taxon>
    </lineage>
</organism>
<evidence type="ECO:0000313" key="6">
    <source>
        <dbReference type="Proteomes" id="UP000017831"/>
    </source>
</evidence>
<dbReference type="STRING" id="1121098.HMPREF1534_01726"/>
<name>U6RGW0_9BACT</name>
<dbReference type="SUPFAM" id="SSF46689">
    <property type="entry name" value="Homeodomain-like"/>
    <property type="match status" value="1"/>
</dbReference>
<dbReference type="SMART" id="SM00342">
    <property type="entry name" value="HTH_ARAC"/>
    <property type="match status" value="1"/>
</dbReference>
<dbReference type="EMBL" id="AQHY01000021">
    <property type="protein sequence ID" value="EOA55317.1"/>
    <property type="molecule type" value="Genomic_DNA"/>
</dbReference>
<dbReference type="Pfam" id="PF12833">
    <property type="entry name" value="HTH_18"/>
    <property type="match status" value="1"/>
</dbReference>
<dbReference type="InterPro" id="IPR009057">
    <property type="entry name" value="Homeodomain-like_sf"/>
</dbReference>
<evidence type="ECO:0000256" key="2">
    <source>
        <dbReference type="ARBA" id="ARBA00023125"/>
    </source>
</evidence>
<keyword evidence="1" id="KW-0805">Transcription regulation</keyword>
<dbReference type="InterPro" id="IPR018060">
    <property type="entry name" value="HTH_AraC"/>
</dbReference>
<dbReference type="PATRIC" id="fig|1121098.3.peg.1752"/>
<dbReference type="GO" id="GO:0003700">
    <property type="term" value="F:DNA-binding transcription factor activity"/>
    <property type="evidence" value="ECO:0007669"/>
    <property type="project" value="InterPro"/>
</dbReference>
<keyword evidence="2" id="KW-0238">DNA-binding</keyword>
<keyword evidence="6" id="KW-1185">Reference proteome</keyword>
<dbReference type="HOGENOM" id="CLU_000445_88_11_10"/>
<dbReference type="eggNOG" id="COG2207">
    <property type="taxonomic scope" value="Bacteria"/>
</dbReference>
<dbReference type="Gene3D" id="1.10.10.60">
    <property type="entry name" value="Homeodomain-like"/>
    <property type="match status" value="2"/>
</dbReference>
<sequence length="333" mass="38982">MNYGYSYPNPRFCNKVVCNSIQMNYFCSKEIKERVMEKVIKLDEVDKYNKLFGLETRHPLVSVVDLSKATHWPEHFKVNYGVYALYLKDTYCGNIMYGRQSYDYQEGTIVSFAPGQVAETEMQKNVRPKAHGILFHPDLIRGTVLGGEIKNYSFFSYEIREALHLSEEERSTVMDCFHKIEAELKHGIDRHSRRLICANIGLLLDYCMRFYERQFVTRKEVNKDVIVRFERLLDEYFDSDAPLQEGLPTVKYFADKVFLSANYFGDMIKKQTGQTASEYIQKKLIERAKETLLGTDKTTSEIAYELGFQYPQHLSRMFKRMTGCTPNEFRSLN</sequence>
<feature type="domain" description="HTH araC/xylS-type" evidence="4">
    <location>
        <begin position="227"/>
        <end position="332"/>
    </location>
</feature>
<dbReference type="PANTHER" id="PTHR43280:SF32">
    <property type="entry name" value="TRANSCRIPTIONAL REGULATORY PROTEIN"/>
    <property type="match status" value="1"/>
</dbReference>
<dbReference type="PANTHER" id="PTHR43280">
    <property type="entry name" value="ARAC-FAMILY TRANSCRIPTIONAL REGULATOR"/>
    <property type="match status" value="1"/>
</dbReference>
<keyword evidence="3" id="KW-0804">Transcription</keyword>
<evidence type="ECO:0000256" key="3">
    <source>
        <dbReference type="ARBA" id="ARBA00023163"/>
    </source>
</evidence>
<evidence type="ECO:0000259" key="4">
    <source>
        <dbReference type="PROSITE" id="PS01124"/>
    </source>
</evidence>
<evidence type="ECO:0000256" key="1">
    <source>
        <dbReference type="ARBA" id="ARBA00023015"/>
    </source>
</evidence>
<dbReference type="Proteomes" id="UP000017831">
    <property type="component" value="Unassembled WGS sequence"/>
</dbReference>
<proteinExistence type="predicted"/>
<accession>U6RGW0</accession>
<dbReference type="PROSITE" id="PS01124">
    <property type="entry name" value="HTH_ARAC_FAMILY_2"/>
    <property type="match status" value="1"/>
</dbReference>
<dbReference type="GO" id="GO:0043565">
    <property type="term" value="F:sequence-specific DNA binding"/>
    <property type="evidence" value="ECO:0007669"/>
    <property type="project" value="InterPro"/>
</dbReference>
<protein>
    <recommendedName>
        <fullName evidence="4">HTH araC/xylS-type domain-containing protein</fullName>
    </recommendedName>
</protein>
<reference evidence="5 6" key="1">
    <citation type="submission" date="2013-04" db="EMBL/GenBank/DDBJ databases">
        <title>The Genome Sequence of Bacteroides massiliensis DSM 17679.</title>
        <authorList>
            <consortium name="The Broad Institute Genomics Platform"/>
            <person name="Earl A."/>
            <person name="Ward D."/>
            <person name="Feldgarden M."/>
            <person name="Gevers D."/>
            <person name="Martens E."/>
            <person name="Fenner L."/>
            <person name="Roux V."/>
            <person name="Mallet M.N."/>
            <person name="Raoult D."/>
            <person name="Walker B."/>
            <person name="Young S."/>
            <person name="Zeng Q."/>
            <person name="Gargeya S."/>
            <person name="Fitzgerald M."/>
            <person name="Haas B."/>
            <person name="Abouelleil A."/>
            <person name="Allen A.W."/>
            <person name="Alvarado L."/>
            <person name="Arachchi H.M."/>
            <person name="Berlin A.M."/>
            <person name="Chapman S.B."/>
            <person name="Gainer-Dewar J."/>
            <person name="Goldberg J."/>
            <person name="Griggs A."/>
            <person name="Gujja S."/>
            <person name="Hansen M."/>
            <person name="Howarth C."/>
            <person name="Imamovic A."/>
            <person name="Ireland A."/>
            <person name="Larimer J."/>
            <person name="McCowan C."/>
            <person name="Murphy C."/>
            <person name="Pearson M."/>
            <person name="Poon T.W."/>
            <person name="Priest M."/>
            <person name="Roberts A."/>
            <person name="Saif S."/>
            <person name="Shea T."/>
            <person name="Sisk P."/>
            <person name="Sykes S."/>
            <person name="Wortman J."/>
            <person name="Nusbaum C."/>
            <person name="Birren B."/>
        </authorList>
    </citation>
    <scope>NUCLEOTIDE SEQUENCE [LARGE SCALE GENOMIC DNA]</scope>
    <source>
        <strain evidence="6">B84634 / Timone 84634 / DSM 17679 / JCM 13223</strain>
    </source>
</reference>
<evidence type="ECO:0000313" key="5">
    <source>
        <dbReference type="EMBL" id="EOA55317.1"/>
    </source>
</evidence>